<dbReference type="Proteomes" id="UP000003635">
    <property type="component" value="Unassembled WGS sequence"/>
</dbReference>
<dbReference type="AlphaFoldDB" id="Q2CH08"/>
<accession>Q2CH08</accession>
<feature type="region of interest" description="Disordered" evidence="1">
    <location>
        <begin position="1"/>
        <end position="33"/>
    </location>
</feature>
<organism evidence="2 3">
    <name type="scientific">Oceanicola granulosus (strain ATCC BAA-861 / DSM 15982 / KCTC 12143 / HTCC2516)</name>
    <dbReference type="NCBI Taxonomy" id="314256"/>
    <lineage>
        <taxon>Bacteria</taxon>
        <taxon>Pseudomonadati</taxon>
        <taxon>Pseudomonadota</taxon>
        <taxon>Alphaproteobacteria</taxon>
        <taxon>Rhodobacterales</taxon>
        <taxon>Roseobacteraceae</taxon>
        <taxon>Oceanicola</taxon>
    </lineage>
</organism>
<evidence type="ECO:0000256" key="1">
    <source>
        <dbReference type="SAM" id="MobiDB-lite"/>
    </source>
</evidence>
<evidence type="ECO:0000313" key="2">
    <source>
        <dbReference type="EMBL" id="EAR52003.1"/>
    </source>
</evidence>
<dbReference type="HOGENOM" id="CLU_952584_0_0_5"/>
<dbReference type="EMBL" id="AAOT01000007">
    <property type="protein sequence ID" value="EAR52003.1"/>
    <property type="molecule type" value="Genomic_DNA"/>
</dbReference>
<protein>
    <submittedName>
        <fullName evidence="2">Putative bacteriophage-related protein</fullName>
    </submittedName>
</protein>
<dbReference type="STRING" id="314256.OG2516_13299"/>
<proteinExistence type="predicted"/>
<keyword evidence="3" id="KW-1185">Reference proteome</keyword>
<feature type="compositionally biased region" description="Low complexity" evidence="1">
    <location>
        <begin position="21"/>
        <end position="31"/>
    </location>
</feature>
<sequence length="292" mass="31314">MPAASGIAERFTRASIRRSSRPSAGSRGKASATRRSALCGKLFDETGDQLTPSHSKTRAGTRLRYYVSHRLVARTGQSHPDAWRLPAVELESMIGGLVASELGRPGLAAALLPTASAADIAGAATALGGRAAHDDAASYLGLVQRIDLAPGLLTLKLNADTIAKRLDIDANDIDLDQLVSRHSFQLRKRGIETKIVLADAPTGQDETLIRNIARAHAWFERIKAGETFAQIAEADGTSKRRVQQMIDLAFLAPDIVADVLGGKQPAGFTSYSCKTNEFPSDWSEQRARFAAL</sequence>
<gene>
    <name evidence="2" type="ORF">OG2516_13299</name>
</gene>
<dbReference type="SUPFAM" id="SSF109709">
    <property type="entry name" value="KorB DNA-binding domain-like"/>
    <property type="match status" value="1"/>
</dbReference>
<name>Q2CH08_OCEGH</name>
<evidence type="ECO:0000313" key="3">
    <source>
        <dbReference type="Proteomes" id="UP000003635"/>
    </source>
</evidence>
<reference evidence="2 3" key="1">
    <citation type="journal article" date="2010" name="J. Bacteriol.">
        <title>Genome sequences of Oceanicola granulosus HTCC2516(T) and Oceanicola batsensis HTCC2597(TDelta).</title>
        <authorList>
            <person name="Thrash J.C."/>
            <person name="Cho J.C."/>
            <person name="Vergin K.L."/>
            <person name="Giovannoni S.J."/>
        </authorList>
    </citation>
    <scope>NUCLEOTIDE SEQUENCE [LARGE SCALE GENOMIC DNA]</scope>
    <source>
        <strain evidence="3">ATCC BAA-861 / DSM 15982 / KCTC 12143 / HTCC2516</strain>
    </source>
</reference>
<dbReference type="eggNOG" id="COG1961">
    <property type="taxonomic scope" value="Bacteria"/>
</dbReference>
<comment type="caution">
    <text evidence="2">The sequence shown here is derived from an EMBL/GenBank/DDBJ whole genome shotgun (WGS) entry which is preliminary data.</text>
</comment>